<reference evidence="3" key="1">
    <citation type="journal article" date="2013" name="Mol. Plant Microbe Interact.">
        <title>Global aspects of pacC regulation of pathogenicity genes in Colletotrichum gloeosporioides as revealed by transcriptome analysis.</title>
        <authorList>
            <person name="Alkan N."/>
            <person name="Meng X."/>
            <person name="Friedlander G."/>
            <person name="Reuveni E."/>
            <person name="Sukno S."/>
            <person name="Sherman A."/>
            <person name="Thon M."/>
            <person name="Fluhr R."/>
            <person name="Prusky D."/>
        </authorList>
    </citation>
    <scope>NUCLEOTIDE SEQUENCE [LARGE SCALE GENOMIC DNA]</scope>
    <source>
        <strain evidence="3">Cg-14</strain>
    </source>
</reference>
<comment type="caution">
    <text evidence="2">The sequence shown here is derived from an EMBL/GenBank/DDBJ whole genome shotgun (WGS) entry which is preliminary data.</text>
</comment>
<dbReference type="OrthoDB" id="1577640at2759"/>
<keyword evidence="1" id="KW-0732">Signal</keyword>
<dbReference type="eggNOG" id="ENOG502SM1I">
    <property type="taxonomic scope" value="Eukaryota"/>
</dbReference>
<dbReference type="EMBL" id="AMYD01004149">
    <property type="protein sequence ID" value="EQB43889.1"/>
    <property type="molecule type" value="Genomic_DNA"/>
</dbReference>
<sequence length="157" mass="17329">MAEVLGTVVGVVSLGLQVCSGLNVYIDGLQCRREEIESTVRHQKSLGTLVAQIEGLHNRRQAHGICSAPLQESMASAKAELPLLDEFISKVRIEGETGTDKSAGNMTKIQKKKLLYPFRRDRLDRLVTRLDLVIKALQAALQVFELEASLETKNSLD</sequence>
<name>T0JWP3_COLGC</name>
<dbReference type="OMA" id="HGICSAP"/>
<evidence type="ECO:0000256" key="1">
    <source>
        <dbReference type="SAM" id="SignalP"/>
    </source>
</evidence>
<protein>
    <recommendedName>
        <fullName evidence="4">Fungal N-terminal domain-containing protein</fullName>
    </recommendedName>
</protein>
<feature type="signal peptide" evidence="1">
    <location>
        <begin position="1"/>
        <end position="21"/>
    </location>
</feature>
<feature type="chain" id="PRO_5004565552" description="Fungal N-terminal domain-containing protein" evidence="1">
    <location>
        <begin position="22"/>
        <end position="157"/>
    </location>
</feature>
<dbReference type="HOGENOM" id="CLU_1768126_0_0_1"/>
<evidence type="ECO:0008006" key="4">
    <source>
        <dbReference type="Google" id="ProtNLM"/>
    </source>
</evidence>
<evidence type="ECO:0000313" key="3">
    <source>
        <dbReference type="Proteomes" id="UP000015530"/>
    </source>
</evidence>
<accession>T0JWP3</accession>
<proteinExistence type="predicted"/>
<organism evidence="2 3">
    <name type="scientific">Colletotrichum gloeosporioides (strain Cg-14)</name>
    <name type="common">Anthracnose fungus</name>
    <name type="synonym">Glomerella cingulata</name>
    <dbReference type="NCBI Taxonomy" id="1237896"/>
    <lineage>
        <taxon>Eukaryota</taxon>
        <taxon>Fungi</taxon>
        <taxon>Dikarya</taxon>
        <taxon>Ascomycota</taxon>
        <taxon>Pezizomycotina</taxon>
        <taxon>Sordariomycetes</taxon>
        <taxon>Hypocreomycetidae</taxon>
        <taxon>Glomerellales</taxon>
        <taxon>Glomerellaceae</taxon>
        <taxon>Colletotrichum</taxon>
        <taxon>Colletotrichum gloeosporioides species complex</taxon>
    </lineage>
</organism>
<gene>
    <name evidence="2" type="ORF">CGLO_17414</name>
</gene>
<evidence type="ECO:0000313" key="2">
    <source>
        <dbReference type="EMBL" id="EQB43889.1"/>
    </source>
</evidence>
<dbReference type="Proteomes" id="UP000015530">
    <property type="component" value="Unassembled WGS sequence"/>
</dbReference>
<dbReference type="AlphaFoldDB" id="T0JWP3"/>